<proteinExistence type="predicted"/>
<evidence type="ECO:0000313" key="1">
    <source>
        <dbReference type="EMBL" id="KJZ68139.1"/>
    </source>
</evidence>
<dbReference type="AlphaFoldDB" id="A0A0F8A021"/>
<organism evidence="1 2">
    <name type="scientific">Hirsutella minnesotensis 3608</name>
    <dbReference type="NCBI Taxonomy" id="1043627"/>
    <lineage>
        <taxon>Eukaryota</taxon>
        <taxon>Fungi</taxon>
        <taxon>Dikarya</taxon>
        <taxon>Ascomycota</taxon>
        <taxon>Pezizomycotina</taxon>
        <taxon>Sordariomycetes</taxon>
        <taxon>Hypocreomycetidae</taxon>
        <taxon>Hypocreales</taxon>
        <taxon>Ophiocordycipitaceae</taxon>
        <taxon>Hirsutella</taxon>
    </lineage>
</organism>
<sequence>MGLLETTQKADYSSIEQLADVFRAFSISTLTLSLQKRLVVELIIGEMADIMERIRYDLLDYRLSPSNDSGMLDPTAFPQTFDYVHMSNIPDYIGGHLTSFLASRPLLKEDRPSSLRFINLLNPPEFEDHQTFQSEYLLMYDMELIRRHFMVTRRPGEVTKEGLPPMLGILKHPFAFEGYMIWDRVSRSATSFQQLLPKLEFEIWVYGHFLKICLPYPRPIFSGQPVYAPLNLTAVIRLVIGMFEIGYPVHWLLRVFSCICTGVITTCARPPTSRVCNPADIDATHPAKEISVQPWVAEFTTLLSIWRRLLPFGVDSLGGTLVPLETIHQYIITFPPFPAKHERVPHFILLFWNTEVGYTAKPPASIWGLLQDGGERGNQVSARDIREKGIICVTAFHYTTASRTAAFWMRADQMEKMVAGKWRAFIWRTDAWEAVTDGVDVSSGVSMCKKWTNALEEAMP</sequence>
<keyword evidence="2" id="KW-1185">Reference proteome</keyword>
<protein>
    <submittedName>
        <fullName evidence="1">Uncharacterized protein</fullName>
    </submittedName>
</protein>
<reference evidence="1 2" key="1">
    <citation type="journal article" date="2014" name="Genome Biol. Evol.">
        <title>Comparative genomics and transcriptomics analyses reveal divergent lifestyle features of nematode endoparasitic fungus Hirsutella minnesotensis.</title>
        <authorList>
            <person name="Lai Y."/>
            <person name="Liu K."/>
            <person name="Zhang X."/>
            <person name="Zhang X."/>
            <person name="Li K."/>
            <person name="Wang N."/>
            <person name="Shu C."/>
            <person name="Wu Y."/>
            <person name="Wang C."/>
            <person name="Bushley K.E."/>
            <person name="Xiang M."/>
            <person name="Liu X."/>
        </authorList>
    </citation>
    <scope>NUCLEOTIDE SEQUENCE [LARGE SCALE GENOMIC DNA]</scope>
    <source>
        <strain evidence="1 2">3608</strain>
    </source>
</reference>
<evidence type="ECO:0000313" key="2">
    <source>
        <dbReference type="Proteomes" id="UP000054481"/>
    </source>
</evidence>
<dbReference type="EMBL" id="KQ031005">
    <property type="protein sequence ID" value="KJZ68139.1"/>
    <property type="molecule type" value="Genomic_DNA"/>
</dbReference>
<dbReference type="Proteomes" id="UP000054481">
    <property type="component" value="Unassembled WGS sequence"/>
</dbReference>
<name>A0A0F8A021_9HYPO</name>
<dbReference type="OrthoDB" id="2423701at2759"/>
<gene>
    <name evidence="1" type="ORF">HIM_12472</name>
</gene>
<accession>A0A0F8A021</accession>